<reference evidence="10" key="1">
    <citation type="journal article" date="2019" name="bioRxiv">
        <title>Genome diversification in globally distributed novel marine Proteobacteria is linked to environmental adaptation.</title>
        <authorList>
            <person name="Zhou Z."/>
            <person name="Tran P.Q."/>
            <person name="Kieft K."/>
            <person name="Anantharaman K."/>
        </authorList>
    </citation>
    <scope>NUCLEOTIDE SEQUENCE [LARGE SCALE GENOMIC DNA]</scope>
</reference>
<evidence type="ECO:0000256" key="5">
    <source>
        <dbReference type="ARBA" id="ARBA00022694"/>
    </source>
</evidence>
<dbReference type="InterPro" id="IPR042296">
    <property type="entry name" value="tRNA_met_Trm1_C"/>
</dbReference>
<dbReference type="SUPFAM" id="SSF53335">
    <property type="entry name" value="S-adenosyl-L-methionine-dependent methyltransferases"/>
    <property type="match status" value="1"/>
</dbReference>
<dbReference type="Pfam" id="PF02005">
    <property type="entry name" value="TRM"/>
    <property type="match status" value="2"/>
</dbReference>
<evidence type="ECO:0000256" key="4">
    <source>
        <dbReference type="ARBA" id="ARBA00022691"/>
    </source>
</evidence>
<comment type="caution">
    <text evidence="9">The sequence shown here is derived from an EMBL/GenBank/DDBJ whole genome shotgun (WGS) entry which is preliminary data.</text>
</comment>
<dbReference type="Gene3D" id="3.40.50.150">
    <property type="entry name" value="Vaccinia Virus protein VP39"/>
    <property type="match status" value="1"/>
</dbReference>
<comment type="similarity">
    <text evidence="8">Belongs to the class I-like SAM-binding methyltransferase superfamily. Trm1 family.</text>
</comment>
<evidence type="ECO:0000256" key="7">
    <source>
        <dbReference type="ARBA" id="ARBA00039099"/>
    </source>
</evidence>
<dbReference type="GO" id="GO:0002940">
    <property type="term" value="P:tRNA N2-guanine methylation"/>
    <property type="evidence" value="ECO:0007669"/>
    <property type="project" value="TreeGrafter"/>
</dbReference>
<dbReference type="EC" id="2.1.1.216" evidence="7"/>
<evidence type="ECO:0000313" key="9">
    <source>
        <dbReference type="EMBL" id="HIA98282.1"/>
    </source>
</evidence>
<gene>
    <name evidence="9" type="ORF">EYO15_03785</name>
</gene>
<organism evidence="9 10">
    <name type="scientific">Marine Group III euryarchaeote</name>
    <dbReference type="NCBI Taxonomy" id="2173149"/>
    <lineage>
        <taxon>Archaea</taxon>
        <taxon>Methanobacteriati</taxon>
        <taxon>Thermoplasmatota</taxon>
        <taxon>Thermoplasmata</taxon>
        <taxon>Candidatus Thermoprofundales</taxon>
    </lineage>
</organism>
<proteinExistence type="inferred from homology"/>
<dbReference type="Gene3D" id="3.30.56.70">
    <property type="entry name" value="N2,N2-dimethylguanosine tRNA methyltransferase, C-terminal domain"/>
    <property type="match status" value="1"/>
</dbReference>
<dbReference type="EMBL" id="DTTC01000242">
    <property type="protein sequence ID" value="HIA98282.1"/>
    <property type="molecule type" value="Genomic_DNA"/>
</dbReference>
<evidence type="ECO:0000256" key="6">
    <source>
        <dbReference type="ARBA" id="ARBA00022884"/>
    </source>
</evidence>
<accession>A0A7J4D0V9</accession>
<dbReference type="Proteomes" id="UP000589132">
    <property type="component" value="Unassembled WGS sequence"/>
</dbReference>
<keyword evidence="6 8" id="KW-0694">RNA-binding</keyword>
<evidence type="ECO:0000256" key="1">
    <source>
        <dbReference type="ARBA" id="ARBA00022555"/>
    </source>
</evidence>
<dbReference type="InterPro" id="IPR002905">
    <property type="entry name" value="Trm1"/>
</dbReference>
<dbReference type="PROSITE" id="PS51626">
    <property type="entry name" value="SAM_MT_TRM1"/>
    <property type="match status" value="1"/>
</dbReference>
<dbReference type="InterPro" id="IPR029063">
    <property type="entry name" value="SAM-dependent_MTases_sf"/>
</dbReference>
<evidence type="ECO:0000256" key="8">
    <source>
        <dbReference type="PROSITE-ProRule" id="PRU00958"/>
    </source>
</evidence>
<name>A0A7J4D0V9_9ARCH</name>
<dbReference type="PANTHER" id="PTHR10631">
    <property type="entry name" value="N 2 ,N 2 -DIMETHYLGUANOSINE TRNA METHYLTRANSFERASE"/>
    <property type="match status" value="1"/>
</dbReference>
<keyword evidence="4 8" id="KW-0949">S-adenosyl-L-methionine</keyword>
<dbReference type="PANTHER" id="PTHR10631:SF3">
    <property type="entry name" value="TRNA (GUANINE(26)-N(2))-DIMETHYLTRANSFERASE"/>
    <property type="match status" value="1"/>
</dbReference>
<evidence type="ECO:0000256" key="3">
    <source>
        <dbReference type="ARBA" id="ARBA00022679"/>
    </source>
</evidence>
<keyword evidence="5 8" id="KW-0819">tRNA processing</keyword>
<sequence>MKEFREGKAIFKANLSGKDKGPGKAKGVFYNPAMRLSRDLHVTFAKQFDFSGIMLDGLAASGIRGIRLNLEAGVNVEFCDSSRMATETIAGNLEMNGIKSKIYNERVEDLLQDRKYDWIDIDPFGTPAPYLEAALKGLSDGGILGVAATDTAVLCGAKPSICKKRYGAVSMRRVVAKEVGVRILLSRIHNIASGMGKGIEPLLCYSEGHHLRVFVRLGERKDIALKWITKDMRIVDREEKDAGGPLWVRKIIKAELIPESQDGVLGRLLETLREEANGPPGLHDINDIAKAAGIGQTPQRNKIVESIRKLGSFASSSVFSPLGIKTDAPEDIRNQAVKLAQSL</sequence>
<keyword evidence="3 8" id="KW-0808">Transferase</keyword>
<keyword evidence="1 8" id="KW-0820">tRNA-binding</keyword>
<dbReference type="GO" id="GO:0160104">
    <property type="term" value="F:tRNA (guanine(26)-N2)-dimethyltransferase activity"/>
    <property type="evidence" value="ECO:0007669"/>
    <property type="project" value="UniProtKB-EC"/>
</dbReference>
<dbReference type="GO" id="GO:0000049">
    <property type="term" value="F:tRNA binding"/>
    <property type="evidence" value="ECO:0007669"/>
    <property type="project" value="UniProtKB-UniRule"/>
</dbReference>
<evidence type="ECO:0000256" key="2">
    <source>
        <dbReference type="ARBA" id="ARBA00022603"/>
    </source>
</evidence>
<evidence type="ECO:0000313" key="10">
    <source>
        <dbReference type="Proteomes" id="UP000589132"/>
    </source>
</evidence>
<keyword evidence="2 8" id="KW-0489">Methyltransferase</keyword>
<protein>
    <recommendedName>
        <fullName evidence="7">tRNA (guanine(26)-N(2))-dimethyltransferase</fullName>
        <ecNumber evidence="7">2.1.1.216</ecNumber>
    </recommendedName>
</protein>
<dbReference type="AlphaFoldDB" id="A0A7J4D0V9"/>